<accession>A0A9P9AGW5</accession>
<protein>
    <submittedName>
        <fullName evidence="1">Uncharacterized protein</fullName>
    </submittedName>
</protein>
<gene>
    <name evidence="1" type="ORF">B0T10DRAFT_496610</name>
</gene>
<organism evidence="1 2">
    <name type="scientific">Thelonectria olida</name>
    <dbReference type="NCBI Taxonomy" id="1576542"/>
    <lineage>
        <taxon>Eukaryota</taxon>
        <taxon>Fungi</taxon>
        <taxon>Dikarya</taxon>
        <taxon>Ascomycota</taxon>
        <taxon>Pezizomycotina</taxon>
        <taxon>Sordariomycetes</taxon>
        <taxon>Hypocreomycetidae</taxon>
        <taxon>Hypocreales</taxon>
        <taxon>Nectriaceae</taxon>
        <taxon>Thelonectria</taxon>
    </lineage>
</organism>
<evidence type="ECO:0000313" key="2">
    <source>
        <dbReference type="Proteomes" id="UP000777438"/>
    </source>
</evidence>
<dbReference type="EMBL" id="JAGPYM010000030">
    <property type="protein sequence ID" value="KAH6877227.1"/>
    <property type="molecule type" value="Genomic_DNA"/>
</dbReference>
<name>A0A9P9AGW5_9HYPO</name>
<keyword evidence="2" id="KW-1185">Reference proteome</keyword>
<reference evidence="1 2" key="1">
    <citation type="journal article" date="2021" name="Nat. Commun.">
        <title>Genetic determinants of endophytism in the Arabidopsis root mycobiome.</title>
        <authorList>
            <person name="Mesny F."/>
            <person name="Miyauchi S."/>
            <person name="Thiergart T."/>
            <person name="Pickel B."/>
            <person name="Atanasova L."/>
            <person name="Karlsson M."/>
            <person name="Huettel B."/>
            <person name="Barry K.W."/>
            <person name="Haridas S."/>
            <person name="Chen C."/>
            <person name="Bauer D."/>
            <person name="Andreopoulos W."/>
            <person name="Pangilinan J."/>
            <person name="LaButti K."/>
            <person name="Riley R."/>
            <person name="Lipzen A."/>
            <person name="Clum A."/>
            <person name="Drula E."/>
            <person name="Henrissat B."/>
            <person name="Kohler A."/>
            <person name="Grigoriev I.V."/>
            <person name="Martin F.M."/>
            <person name="Hacquard S."/>
        </authorList>
    </citation>
    <scope>NUCLEOTIDE SEQUENCE [LARGE SCALE GENOMIC DNA]</scope>
    <source>
        <strain evidence="1 2">MPI-CAGE-CH-0241</strain>
    </source>
</reference>
<dbReference type="OrthoDB" id="5238236at2759"/>
<proteinExistence type="predicted"/>
<evidence type="ECO:0000313" key="1">
    <source>
        <dbReference type="EMBL" id="KAH6877227.1"/>
    </source>
</evidence>
<comment type="caution">
    <text evidence="1">The sequence shown here is derived from an EMBL/GenBank/DDBJ whole genome shotgun (WGS) entry which is preliminary data.</text>
</comment>
<dbReference type="Proteomes" id="UP000777438">
    <property type="component" value="Unassembled WGS sequence"/>
</dbReference>
<sequence>MLKGKFARGAEMNWTPEELPFLYLLMHRWYMWLLKAIRDHCDPDPKRIYGPACMQQENELP</sequence>
<dbReference type="AlphaFoldDB" id="A0A9P9AGW5"/>